<feature type="compositionally biased region" description="Polar residues" evidence="1">
    <location>
        <begin position="366"/>
        <end position="381"/>
    </location>
</feature>
<feature type="region of interest" description="Disordered" evidence="1">
    <location>
        <begin position="478"/>
        <end position="499"/>
    </location>
</feature>
<evidence type="ECO:0000313" key="4">
    <source>
        <dbReference type="Proteomes" id="UP001296104"/>
    </source>
</evidence>
<feature type="compositionally biased region" description="Low complexity" evidence="1">
    <location>
        <begin position="344"/>
        <end position="360"/>
    </location>
</feature>
<accession>A0AAI8YUK0</accession>
<organism evidence="3 4">
    <name type="scientific">Lecanosticta acicola</name>
    <dbReference type="NCBI Taxonomy" id="111012"/>
    <lineage>
        <taxon>Eukaryota</taxon>
        <taxon>Fungi</taxon>
        <taxon>Dikarya</taxon>
        <taxon>Ascomycota</taxon>
        <taxon>Pezizomycotina</taxon>
        <taxon>Dothideomycetes</taxon>
        <taxon>Dothideomycetidae</taxon>
        <taxon>Mycosphaerellales</taxon>
        <taxon>Mycosphaerellaceae</taxon>
        <taxon>Lecanosticta</taxon>
    </lineage>
</organism>
<feature type="compositionally biased region" description="Basic residues" evidence="1">
    <location>
        <begin position="130"/>
        <end position="139"/>
    </location>
</feature>
<dbReference type="Proteomes" id="UP001296104">
    <property type="component" value="Unassembled WGS sequence"/>
</dbReference>
<dbReference type="EMBL" id="CAVMBE010000009">
    <property type="protein sequence ID" value="CAK3887504.1"/>
    <property type="molecule type" value="Genomic_DNA"/>
</dbReference>
<feature type="compositionally biased region" description="Polar residues" evidence="1">
    <location>
        <begin position="726"/>
        <end position="743"/>
    </location>
</feature>
<dbReference type="InterPro" id="IPR015940">
    <property type="entry name" value="UBA"/>
</dbReference>
<feature type="compositionally biased region" description="Basic and acidic residues" evidence="1">
    <location>
        <begin position="96"/>
        <end position="109"/>
    </location>
</feature>
<evidence type="ECO:0000259" key="2">
    <source>
        <dbReference type="PROSITE" id="PS50030"/>
    </source>
</evidence>
<feature type="compositionally biased region" description="Low complexity" evidence="1">
    <location>
        <begin position="1042"/>
        <end position="1063"/>
    </location>
</feature>
<dbReference type="SUPFAM" id="SSF46934">
    <property type="entry name" value="UBA-like"/>
    <property type="match status" value="1"/>
</dbReference>
<evidence type="ECO:0000313" key="3">
    <source>
        <dbReference type="EMBL" id="CAK3887504.1"/>
    </source>
</evidence>
<dbReference type="AlphaFoldDB" id="A0AAI8YUK0"/>
<feature type="domain" description="UBA" evidence="2">
    <location>
        <begin position="1098"/>
        <end position="1144"/>
    </location>
</feature>
<protein>
    <recommendedName>
        <fullName evidence="2">UBA domain-containing protein</fullName>
    </recommendedName>
</protein>
<feature type="region of interest" description="Disordered" evidence="1">
    <location>
        <begin position="565"/>
        <end position="589"/>
    </location>
</feature>
<feature type="region of interest" description="Disordered" evidence="1">
    <location>
        <begin position="1042"/>
        <end position="1065"/>
    </location>
</feature>
<feature type="compositionally biased region" description="Low complexity" evidence="1">
    <location>
        <begin position="78"/>
        <end position="95"/>
    </location>
</feature>
<gene>
    <name evidence="3" type="ORF">LECACI_7A002250</name>
</gene>
<name>A0AAI8YUK0_9PEZI</name>
<comment type="caution">
    <text evidence="3">The sequence shown here is derived from an EMBL/GenBank/DDBJ whole genome shotgun (WGS) entry which is preliminary data.</text>
</comment>
<dbReference type="InterPro" id="IPR009060">
    <property type="entry name" value="UBA-like_sf"/>
</dbReference>
<proteinExistence type="predicted"/>
<feature type="compositionally biased region" description="Basic and acidic residues" evidence="1">
    <location>
        <begin position="60"/>
        <end position="72"/>
    </location>
</feature>
<feature type="region of interest" description="Disordered" evidence="1">
    <location>
        <begin position="1"/>
        <end position="145"/>
    </location>
</feature>
<reference evidence="3" key="1">
    <citation type="submission" date="2023-11" db="EMBL/GenBank/DDBJ databases">
        <authorList>
            <person name="Alioto T."/>
            <person name="Alioto T."/>
            <person name="Gomez Garrido J."/>
        </authorList>
    </citation>
    <scope>NUCLEOTIDE SEQUENCE</scope>
</reference>
<feature type="compositionally biased region" description="Polar residues" evidence="1">
    <location>
        <begin position="22"/>
        <end position="48"/>
    </location>
</feature>
<feature type="compositionally biased region" description="Low complexity" evidence="1">
    <location>
        <begin position="573"/>
        <end position="587"/>
    </location>
</feature>
<evidence type="ECO:0000256" key="1">
    <source>
        <dbReference type="SAM" id="MobiDB-lite"/>
    </source>
</evidence>
<sequence length="1145" mass="126081">MAYHLSIDSMARSAFQDDSDSRLTNQFRRSISIFSRKGTSSPESTAPSIPQAPLPAARTSNEKQKGWLEKTRSVCAPPKSRSGSVSSPKESSSSSSKDETPESASDTKSKLSKRAISWSAGDLAEMSRTSSRRSPKKISLRSPKGTILNAVPPARTIQMSPLEEEMATSPNDEILCAISEHPPTLKALSFHSELSLPSLQDIESCGTTSLSQQARSRKRKDMDNRVGVWVDGIVHWDEDVMDSHKQVVEVEEEIGFTPFRPAEKPHLSVIIPGDASEKIPAIWQPQPRRLAALANPSSKFSRPQGMVPEKARKTLGLAMDVGCPVSPPSRPNKPSSNAGENFLESRSTSSNSSARNESSTGHSRRSSATSMERSSTPSSLDSKPLPPIPAAEAEPEKHSDAVELPSKPKPHRAGILLRASPNPDGLSYKLFRPTRSVNELDDCDRNFLRASPYNQGVPSPTLSQAEQDLRYQLAALSPKCKRRSGSKDQTDSSGIIRRKSSVREIMQPPVCAPVIPKRSRKREWCAPKQTSNSEYIPAPHLPARRRSDAELKAAAPLSDITPVRKAASIHRCGGSTDSSPTKSSSKPGLPHIAQLQQSEALRSPVPSITANAHPGEVPERADEVHPENMSEHATDEISDQPETILEADESTETELAVPTRSAENVLLQILSSLTTPEDLFNTAIINKGMYRVYKENEMYLLRTIASNQSPPAYEFREWSPPAGRNDASSTKPPSQQEHTPTSYMRSYRRGVVVIARLKKLILEHCQTFIRKETAAGLADPSHASAQRFDDAFWRIWCFCKIFGCNKGREDDITGQLDWLKGGLLANNQGTSATVNTNLDFDMSSVLLNAPDFFAAANEGGLSAAQLFDMTELWTCMTVLLQGYHERADQARQYGVFAKCNIEEGDAEREGEALEEWTAYLLTLGPHVVLAMAQHMGPEDEEGFAMAKKFGWTQWTPPLYSSSRTNFLKEPVAKSYEAQVASATLRYQDPHELQMKERSRQRVATLAAEIRLRRQSSEYKRLPLIGMDCERAMSIVSRRDSAYSSRSARSSSSRSTSSRYSTATPMTAPSLWGSPGKFSTIVEARWEGHPTMRHFGAGVADTSGQAVKRIVSMGFTPGEAKEALRVTDLGDGLRLDRAVEWLLRQC</sequence>
<feature type="region of interest" description="Disordered" evidence="1">
    <location>
        <begin position="319"/>
        <end position="427"/>
    </location>
</feature>
<dbReference type="PROSITE" id="PS50030">
    <property type="entry name" value="UBA"/>
    <property type="match status" value="1"/>
</dbReference>
<feature type="region of interest" description="Disordered" evidence="1">
    <location>
        <begin position="521"/>
        <end position="541"/>
    </location>
</feature>
<dbReference type="Gene3D" id="1.10.8.10">
    <property type="entry name" value="DNA helicase RuvA subunit, C-terminal domain"/>
    <property type="match status" value="1"/>
</dbReference>
<keyword evidence="4" id="KW-1185">Reference proteome</keyword>
<feature type="region of interest" description="Disordered" evidence="1">
    <location>
        <begin position="712"/>
        <end position="743"/>
    </location>
</feature>